<proteinExistence type="predicted"/>
<evidence type="ECO:0000313" key="1">
    <source>
        <dbReference type="EMBL" id="KNC73398.1"/>
    </source>
</evidence>
<accession>A0A0L0FBD3</accession>
<feature type="non-terminal residue" evidence="1">
    <location>
        <position position="1"/>
    </location>
</feature>
<sequence>GLVKMITDDVSKRDSVSKILFRRLANPILRTVISGTRPTDVTTTRTTDTPACLWVSLHSLWVMEAIRVDVIVVQALEGNNGLSRVSEQCVLQ</sequence>
<reference evidence="1 2" key="1">
    <citation type="submission" date="2011-02" db="EMBL/GenBank/DDBJ databases">
        <title>The Genome Sequence of Sphaeroforma arctica JP610.</title>
        <authorList>
            <consortium name="The Broad Institute Genome Sequencing Platform"/>
            <person name="Russ C."/>
            <person name="Cuomo C."/>
            <person name="Young S.K."/>
            <person name="Zeng Q."/>
            <person name="Gargeya S."/>
            <person name="Alvarado L."/>
            <person name="Berlin A."/>
            <person name="Chapman S.B."/>
            <person name="Chen Z."/>
            <person name="Freedman E."/>
            <person name="Gellesch M."/>
            <person name="Goldberg J."/>
            <person name="Griggs A."/>
            <person name="Gujja S."/>
            <person name="Heilman E."/>
            <person name="Heiman D."/>
            <person name="Howarth C."/>
            <person name="Mehta T."/>
            <person name="Neiman D."/>
            <person name="Pearson M."/>
            <person name="Roberts A."/>
            <person name="Saif S."/>
            <person name="Shea T."/>
            <person name="Shenoy N."/>
            <person name="Sisk P."/>
            <person name="Stolte C."/>
            <person name="Sykes S."/>
            <person name="White J."/>
            <person name="Yandava C."/>
            <person name="Burger G."/>
            <person name="Gray M.W."/>
            <person name="Holland P.W.H."/>
            <person name="King N."/>
            <person name="Lang F.B.F."/>
            <person name="Roger A.J."/>
            <person name="Ruiz-Trillo I."/>
            <person name="Haas B."/>
            <person name="Nusbaum C."/>
            <person name="Birren B."/>
        </authorList>
    </citation>
    <scope>NUCLEOTIDE SEQUENCE [LARGE SCALE GENOMIC DNA]</scope>
    <source>
        <strain evidence="1 2">JP610</strain>
    </source>
</reference>
<evidence type="ECO:0000313" key="2">
    <source>
        <dbReference type="Proteomes" id="UP000054560"/>
    </source>
</evidence>
<dbReference type="EMBL" id="KQ245665">
    <property type="protein sequence ID" value="KNC73398.1"/>
    <property type="molecule type" value="Genomic_DNA"/>
</dbReference>
<gene>
    <name evidence="1" type="ORF">SARC_14043</name>
</gene>
<dbReference type="AlphaFoldDB" id="A0A0L0FBD3"/>
<dbReference type="RefSeq" id="XP_014147300.1">
    <property type="nucleotide sequence ID" value="XM_014291825.1"/>
</dbReference>
<protein>
    <submittedName>
        <fullName evidence="1">Uncharacterized protein</fullName>
    </submittedName>
</protein>
<name>A0A0L0FBD3_9EUKA</name>
<dbReference type="Proteomes" id="UP000054560">
    <property type="component" value="Unassembled WGS sequence"/>
</dbReference>
<organism evidence="1 2">
    <name type="scientific">Sphaeroforma arctica JP610</name>
    <dbReference type="NCBI Taxonomy" id="667725"/>
    <lineage>
        <taxon>Eukaryota</taxon>
        <taxon>Ichthyosporea</taxon>
        <taxon>Ichthyophonida</taxon>
        <taxon>Sphaeroforma</taxon>
    </lineage>
</organism>
<keyword evidence="2" id="KW-1185">Reference proteome</keyword>
<dbReference type="GeneID" id="25914547"/>